<organism evidence="2 3">
    <name type="scientific">Triticum urartu</name>
    <name type="common">Red wild einkorn</name>
    <name type="synonym">Crithodium urartu</name>
    <dbReference type="NCBI Taxonomy" id="4572"/>
    <lineage>
        <taxon>Eukaryota</taxon>
        <taxon>Viridiplantae</taxon>
        <taxon>Streptophyta</taxon>
        <taxon>Embryophyta</taxon>
        <taxon>Tracheophyta</taxon>
        <taxon>Spermatophyta</taxon>
        <taxon>Magnoliopsida</taxon>
        <taxon>Liliopsida</taxon>
        <taxon>Poales</taxon>
        <taxon>Poaceae</taxon>
        <taxon>BOP clade</taxon>
        <taxon>Pooideae</taxon>
        <taxon>Triticodae</taxon>
        <taxon>Triticeae</taxon>
        <taxon>Triticinae</taxon>
        <taxon>Triticum</taxon>
    </lineage>
</organism>
<evidence type="ECO:0000256" key="1">
    <source>
        <dbReference type="SAM" id="MobiDB-lite"/>
    </source>
</evidence>
<dbReference type="Gramene" id="TuG1812G0100001449.01.T04">
    <property type="protein sequence ID" value="TuG1812G0100001449.01.T04.cds399726"/>
    <property type="gene ID" value="TuG1812G0100001449.01"/>
</dbReference>
<dbReference type="Gramene" id="TuG1812G0100001449.01.T01">
    <property type="protein sequence ID" value="TuG1812G0100001449.01.T01.cds399726"/>
    <property type="gene ID" value="TuG1812G0100001449.01"/>
</dbReference>
<proteinExistence type="predicted"/>
<feature type="region of interest" description="Disordered" evidence="1">
    <location>
        <begin position="1"/>
        <end position="58"/>
    </location>
</feature>
<evidence type="ECO:0000313" key="3">
    <source>
        <dbReference type="Proteomes" id="UP000015106"/>
    </source>
</evidence>
<keyword evidence="3" id="KW-1185">Reference proteome</keyword>
<dbReference type="EnsemblPlants" id="TuG1812G0100001449.01.T02">
    <property type="protein sequence ID" value="TuG1812G0100001449.01.T02.cds399726"/>
    <property type="gene ID" value="TuG1812G0100001449.01"/>
</dbReference>
<dbReference type="AlphaFoldDB" id="A0A8R7P5D8"/>
<dbReference type="EnsemblPlants" id="TuG1812G0100001449.01.T07">
    <property type="protein sequence ID" value="TuG1812G0100001449.01.T07.cds399719"/>
    <property type="gene ID" value="TuG1812G0100001449.01"/>
</dbReference>
<reference evidence="2" key="2">
    <citation type="submission" date="2018-03" db="EMBL/GenBank/DDBJ databases">
        <title>The Triticum urartu genome reveals the dynamic nature of wheat genome evolution.</title>
        <authorList>
            <person name="Ling H."/>
            <person name="Ma B."/>
            <person name="Shi X."/>
            <person name="Liu H."/>
            <person name="Dong L."/>
            <person name="Sun H."/>
            <person name="Cao Y."/>
            <person name="Gao Q."/>
            <person name="Zheng S."/>
            <person name="Li Y."/>
            <person name="Yu Y."/>
            <person name="Du H."/>
            <person name="Qi M."/>
            <person name="Li Y."/>
            <person name="Yu H."/>
            <person name="Cui Y."/>
            <person name="Wang N."/>
            <person name="Chen C."/>
            <person name="Wu H."/>
            <person name="Zhao Y."/>
            <person name="Zhang J."/>
            <person name="Li Y."/>
            <person name="Zhou W."/>
            <person name="Zhang B."/>
            <person name="Hu W."/>
            <person name="Eijk M."/>
            <person name="Tang J."/>
            <person name="Witsenboer H."/>
            <person name="Zhao S."/>
            <person name="Li Z."/>
            <person name="Zhang A."/>
            <person name="Wang D."/>
            <person name="Liang C."/>
        </authorList>
    </citation>
    <scope>NUCLEOTIDE SEQUENCE [LARGE SCALE GENOMIC DNA]</scope>
    <source>
        <strain evidence="2">cv. G1812</strain>
    </source>
</reference>
<dbReference type="EnsemblPlants" id="TuG1812G0100001449.01.T04">
    <property type="protein sequence ID" value="TuG1812G0100001449.01.T04.cds399726"/>
    <property type="gene ID" value="TuG1812G0100001449.01"/>
</dbReference>
<protein>
    <submittedName>
        <fullName evidence="2">Uncharacterized protein</fullName>
    </submittedName>
</protein>
<dbReference type="Proteomes" id="UP000015106">
    <property type="component" value="Chromosome 1"/>
</dbReference>
<reference evidence="3" key="1">
    <citation type="journal article" date="2013" name="Nature">
        <title>Draft genome of the wheat A-genome progenitor Triticum urartu.</title>
        <authorList>
            <person name="Ling H.Q."/>
            <person name="Zhao S."/>
            <person name="Liu D."/>
            <person name="Wang J."/>
            <person name="Sun H."/>
            <person name="Zhang C."/>
            <person name="Fan H."/>
            <person name="Li D."/>
            <person name="Dong L."/>
            <person name="Tao Y."/>
            <person name="Gao C."/>
            <person name="Wu H."/>
            <person name="Li Y."/>
            <person name="Cui Y."/>
            <person name="Guo X."/>
            <person name="Zheng S."/>
            <person name="Wang B."/>
            <person name="Yu K."/>
            <person name="Liang Q."/>
            <person name="Yang W."/>
            <person name="Lou X."/>
            <person name="Chen J."/>
            <person name="Feng M."/>
            <person name="Jian J."/>
            <person name="Zhang X."/>
            <person name="Luo G."/>
            <person name="Jiang Y."/>
            <person name="Liu J."/>
            <person name="Wang Z."/>
            <person name="Sha Y."/>
            <person name="Zhang B."/>
            <person name="Wu H."/>
            <person name="Tang D."/>
            <person name="Shen Q."/>
            <person name="Xue P."/>
            <person name="Zou S."/>
            <person name="Wang X."/>
            <person name="Liu X."/>
            <person name="Wang F."/>
            <person name="Yang Y."/>
            <person name="An X."/>
            <person name="Dong Z."/>
            <person name="Zhang K."/>
            <person name="Zhang X."/>
            <person name="Luo M.C."/>
            <person name="Dvorak J."/>
            <person name="Tong Y."/>
            <person name="Wang J."/>
            <person name="Yang H."/>
            <person name="Li Z."/>
            <person name="Wang D."/>
            <person name="Zhang A."/>
            <person name="Wang J."/>
        </authorList>
    </citation>
    <scope>NUCLEOTIDE SEQUENCE</scope>
    <source>
        <strain evidence="3">cv. G1812</strain>
    </source>
</reference>
<dbReference type="EnsemblPlants" id="TuG1812G0100001449.01.T06">
    <property type="protein sequence ID" value="TuG1812G0100001449.01.T06.cds399719"/>
    <property type="gene ID" value="TuG1812G0100001449.01"/>
</dbReference>
<dbReference type="EnsemblPlants" id="TuG1812G0100001449.01.T03">
    <property type="protein sequence ID" value="TuG1812G0100001449.01.T03.cds399726"/>
    <property type="gene ID" value="TuG1812G0100001449.01"/>
</dbReference>
<dbReference type="Gramene" id="TuG1812G0100001449.01.T06">
    <property type="protein sequence ID" value="TuG1812G0100001449.01.T06.cds399719"/>
    <property type="gene ID" value="TuG1812G0100001449.01"/>
</dbReference>
<dbReference type="Gramene" id="TuG1812G0100001449.01.T07">
    <property type="protein sequence ID" value="TuG1812G0100001449.01.T07.cds399719"/>
    <property type="gene ID" value="TuG1812G0100001449.01"/>
</dbReference>
<sequence>MRGRERGEERRGRSGSGREKVTGQRRPTPARRRPAPRLLAAPFTPPISLRLPASQPPHLAMAFPKDQREQGQQAEGADRGLARWLVICFGTFRIRAAACDGSKSVQDVAAG</sequence>
<dbReference type="Gramene" id="TuG1812G0100001449.01.T02">
    <property type="protein sequence ID" value="TuG1812G0100001449.01.T02.cds399726"/>
    <property type="gene ID" value="TuG1812G0100001449.01"/>
</dbReference>
<reference evidence="2" key="3">
    <citation type="submission" date="2022-06" db="UniProtKB">
        <authorList>
            <consortium name="EnsemblPlants"/>
        </authorList>
    </citation>
    <scope>IDENTIFICATION</scope>
</reference>
<accession>A0A8R7P5D8</accession>
<dbReference type="Gramene" id="TuG1812G0100001449.01.T03">
    <property type="protein sequence ID" value="TuG1812G0100001449.01.T03.cds399726"/>
    <property type="gene ID" value="TuG1812G0100001449.01"/>
</dbReference>
<dbReference type="Gramene" id="TuG1812G0100001449.01.T05">
    <property type="protein sequence ID" value="TuG1812G0100001449.01.T05.cds399719"/>
    <property type="gene ID" value="TuG1812G0100001449.01"/>
</dbReference>
<dbReference type="EnsemblPlants" id="TuG1812G0100001449.01.T01">
    <property type="protein sequence ID" value="TuG1812G0100001449.01.T01.cds399726"/>
    <property type="gene ID" value="TuG1812G0100001449.01"/>
</dbReference>
<dbReference type="EnsemblPlants" id="TuG1812G0100001449.01.T05">
    <property type="protein sequence ID" value="TuG1812G0100001449.01.T05.cds399719"/>
    <property type="gene ID" value="TuG1812G0100001449.01"/>
</dbReference>
<name>A0A8R7P5D8_TRIUA</name>
<feature type="compositionally biased region" description="Basic and acidic residues" evidence="1">
    <location>
        <begin position="1"/>
        <end position="22"/>
    </location>
</feature>
<evidence type="ECO:0000313" key="2">
    <source>
        <dbReference type="EnsemblPlants" id="TuG1812G0100001449.01.T02.cds399726"/>
    </source>
</evidence>